<dbReference type="RefSeq" id="WP_379872441.1">
    <property type="nucleotide sequence ID" value="NZ_JBHTBH010000009.1"/>
</dbReference>
<accession>A0ABW2KK76</accession>
<reference evidence="4" key="1">
    <citation type="journal article" date="2019" name="Int. J. Syst. Evol. Microbiol.">
        <title>The Global Catalogue of Microorganisms (GCM) 10K type strain sequencing project: providing services to taxonomists for standard genome sequencing and annotation.</title>
        <authorList>
            <consortium name="The Broad Institute Genomics Platform"/>
            <consortium name="The Broad Institute Genome Sequencing Center for Infectious Disease"/>
            <person name="Wu L."/>
            <person name="Ma J."/>
        </authorList>
    </citation>
    <scope>NUCLEOTIDE SEQUENCE [LARGE SCALE GENOMIC DNA]</scope>
    <source>
        <strain evidence="4">CGMCC 4.7382</strain>
    </source>
</reference>
<evidence type="ECO:0000313" key="3">
    <source>
        <dbReference type="EMBL" id="MFC7329788.1"/>
    </source>
</evidence>
<dbReference type="InterPro" id="IPR012495">
    <property type="entry name" value="TadE-like_dom"/>
</dbReference>
<feature type="domain" description="TadE-like" evidence="2">
    <location>
        <begin position="19"/>
        <end position="61"/>
    </location>
</feature>
<keyword evidence="1" id="KW-0472">Membrane</keyword>
<dbReference type="Proteomes" id="UP001596540">
    <property type="component" value="Unassembled WGS sequence"/>
</dbReference>
<protein>
    <submittedName>
        <fullName evidence="3">TadE/TadG family type IV pilus assembly protein</fullName>
    </submittedName>
</protein>
<name>A0ABW2KK76_9ACTN</name>
<evidence type="ECO:0000259" key="2">
    <source>
        <dbReference type="Pfam" id="PF07811"/>
    </source>
</evidence>
<dbReference type="EMBL" id="JBHTBH010000009">
    <property type="protein sequence ID" value="MFC7329788.1"/>
    <property type="molecule type" value="Genomic_DNA"/>
</dbReference>
<evidence type="ECO:0000256" key="1">
    <source>
        <dbReference type="SAM" id="Phobius"/>
    </source>
</evidence>
<proteinExistence type="predicted"/>
<keyword evidence="1" id="KW-1133">Transmembrane helix</keyword>
<sequence length="128" mass="13477">MRVAARRARARGRPRDDGGSQILEFAAYFPLFLLVAALALEVFVSFVAVEQAENAARAGARAAGAAGGGPAAAVSTAQQALPPWLDGAVVTAGTREDAGHYTEVRIDLPIVFRIADFDLTVVRRADMP</sequence>
<comment type="caution">
    <text evidence="3">The sequence shown here is derived from an EMBL/GenBank/DDBJ whole genome shotgun (WGS) entry which is preliminary data.</text>
</comment>
<feature type="transmembrane region" description="Helical" evidence="1">
    <location>
        <begin position="21"/>
        <end position="48"/>
    </location>
</feature>
<dbReference type="Pfam" id="PF07811">
    <property type="entry name" value="TadE"/>
    <property type="match status" value="1"/>
</dbReference>
<evidence type="ECO:0000313" key="4">
    <source>
        <dbReference type="Proteomes" id="UP001596540"/>
    </source>
</evidence>
<gene>
    <name evidence="3" type="ORF">ACFQRF_18815</name>
</gene>
<keyword evidence="4" id="KW-1185">Reference proteome</keyword>
<keyword evidence="1" id="KW-0812">Transmembrane</keyword>
<organism evidence="3 4">
    <name type="scientific">Marinactinospora rubrisoli</name>
    <dbReference type="NCBI Taxonomy" id="2715399"/>
    <lineage>
        <taxon>Bacteria</taxon>
        <taxon>Bacillati</taxon>
        <taxon>Actinomycetota</taxon>
        <taxon>Actinomycetes</taxon>
        <taxon>Streptosporangiales</taxon>
        <taxon>Nocardiopsidaceae</taxon>
        <taxon>Marinactinospora</taxon>
    </lineage>
</organism>